<dbReference type="Proteomes" id="UP000094378">
    <property type="component" value="Chromosome"/>
</dbReference>
<sequence length="74" mass="8882">MEKLIKRINELAKLKKEGKLTPELEDEQNMLRQEYINKYKKNLEDQLKTLKIVDDKGNDITPEKLKELKKQKNK</sequence>
<proteinExistence type="inferred from homology"/>
<evidence type="ECO:0000256" key="1">
    <source>
        <dbReference type="ARBA" id="ARBA00022490"/>
    </source>
</evidence>
<protein>
    <submittedName>
        <fullName evidence="2">Uncharacterized protein</fullName>
    </submittedName>
</protein>
<dbReference type="PANTHER" id="PTHR37300">
    <property type="entry name" value="UPF0291 PROTEIN CBO2609/CLC_2481"/>
    <property type="match status" value="1"/>
</dbReference>
<dbReference type="PATRIC" id="fig|216938.3.peg.594"/>
<organism evidence="2 3">
    <name type="scientific">Spiroplasma helicoides</name>
    <dbReference type="NCBI Taxonomy" id="216938"/>
    <lineage>
        <taxon>Bacteria</taxon>
        <taxon>Bacillati</taxon>
        <taxon>Mycoplasmatota</taxon>
        <taxon>Mollicutes</taxon>
        <taxon>Entomoplasmatales</taxon>
        <taxon>Spiroplasmataceae</taxon>
        <taxon>Spiroplasma</taxon>
    </lineage>
</organism>
<dbReference type="InterPro" id="IPR009242">
    <property type="entry name" value="DUF896"/>
</dbReference>
<keyword evidence="1" id="KW-0963">Cytoplasm</keyword>
<accession>A0A1B3SKT8</accession>
<dbReference type="Pfam" id="PF05979">
    <property type="entry name" value="DUF896"/>
    <property type="match status" value="1"/>
</dbReference>
<keyword evidence="3" id="KW-1185">Reference proteome</keyword>
<dbReference type="EMBL" id="CP017015">
    <property type="protein sequence ID" value="AOG60533.1"/>
    <property type="molecule type" value="Genomic_DNA"/>
</dbReference>
<dbReference type="Gene3D" id="1.10.287.540">
    <property type="entry name" value="Helix hairpin bin"/>
    <property type="match status" value="1"/>
</dbReference>
<dbReference type="RefSeq" id="WP_069117603.1">
    <property type="nucleotide sequence ID" value="NZ_CP017015.1"/>
</dbReference>
<dbReference type="PANTHER" id="PTHR37300:SF1">
    <property type="entry name" value="UPF0291 PROTEIN YNZC"/>
    <property type="match status" value="1"/>
</dbReference>
<name>A0A1B3SKT8_9MOLU</name>
<dbReference type="STRING" id="216938.SHELI_v1c05820"/>
<gene>
    <name evidence="2" type="ORF">SHELI_v1c05820</name>
</gene>
<evidence type="ECO:0000313" key="2">
    <source>
        <dbReference type="EMBL" id="AOG60533.1"/>
    </source>
</evidence>
<dbReference type="AlphaFoldDB" id="A0A1B3SKT8"/>
<dbReference type="HAMAP" id="MF_01103">
    <property type="entry name" value="UPF0291"/>
    <property type="match status" value="1"/>
</dbReference>
<dbReference type="SUPFAM" id="SSF158221">
    <property type="entry name" value="YnzC-like"/>
    <property type="match status" value="1"/>
</dbReference>
<reference evidence="2 3" key="1">
    <citation type="submission" date="2016-08" db="EMBL/GenBank/DDBJ databases">
        <title>Complete genome sequence of Spiroplasma helicoides TABS-2 (DSM 22551).</title>
        <authorList>
            <person name="Shen W.-Y."/>
            <person name="Lo W.-S."/>
            <person name="Lai Y.-C."/>
            <person name="Kuo C.-H."/>
        </authorList>
    </citation>
    <scope>NUCLEOTIDE SEQUENCE [LARGE SCALE GENOMIC DNA]</scope>
    <source>
        <strain evidence="2 3">TABS-2</strain>
    </source>
</reference>
<evidence type="ECO:0000313" key="3">
    <source>
        <dbReference type="Proteomes" id="UP000094378"/>
    </source>
</evidence>
<dbReference type="KEGG" id="shj:SHELI_v1c05820"/>